<feature type="region of interest" description="Disordered" evidence="1">
    <location>
        <begin position="158"/>
        <end position="188"/>
    </location>
</feature>
<feature type="region of interest" description="Disordered" evidence="1">
    <location>
        <begin position="1"/>
        <end position="123"/>
    </location>
</feature>
<dbReference type="EMBL" id="HBIN01011935">
    <property type="protein sequence ID" value="CAE0438744.1"/>
    <property type="molecule type" value="Transcribed_RNA"/>
</dbReference>
<reference evidence="2" key="1">
    <citation type="submission" date="2021-01" db="EMBL/GenBank/DDBJ databases">
        <authorList>
            <person name="Corre E."/>
            <person name="Pelletier E."/>
            <person name="Niang G."/>
            <person name="Scheremetjew M."/>
            <person name="Finn R."/>
            <person name="Kale V."/>
            <person name="Holt S."/>
            <person name="Cochrane G."/>
            <person name="Meng A."/>
            <person name="Brown T."/>
            <person name="Cohen L."/>
        </authorList>
    </citation>
    <scope>NUCLEOTIDE SEQUENCE</scope>
    <source>
        <strain evidence="2">GSBS06</strain>
    </source>
</reference>
<gene>
    <name evidence="2" type="ORF">ASTO00021_LOCUS8966</name>
</gene>
<name>A0A7S3PE18_9STRA</name>
<feature type="compositionally biased region" description="Low complexity" evidence="1">
    <location>
        <begin position="10"/>
        <end position="19"/>
    </location>
</feature>
<feature type="compositionally biased region" description="Low complexity" evidence="1">
    <location>
        <begin position="113"/>
        <end position="123"/>
    </location>
</feature>
<organism evidence="2">
    <name type="scientific">Aplanochytrium stocchinoi</name>
    <dbReference type="NCBI Taxonomy" id="215587"/>
    <lineage>
        <taxon>Eukaryota</taxon>
        <taxon>Sar</taxon>
        <taxon>Stramenopiles</taxon>
        <taxon>Bigyra</taxon>
        <taxon>Labyrinthulomycetes</taxon>
        <taxon>Thraustochytrida</taxon>
        <taxon>Thraustochytriidae</taxon>
        <taxon>Aplanochytrium</taxon>
    </lineage>
</organism>
<sequence length="524" mass="59334">MEKDSKVTGASANTNASTSISRHSYPLRKVHWRVPKLMAKSKEKEKSLKSRKAALGTSSENSSFVNTSTSTSNNAIHKSAKMKMKIRSTATGKENMVTEPSVSSSEKEMLNQSESPSSSSSYSLRTIRKNMLAQVGVTPARTRAKTHLKHMLMHASNPEMSETSTPVRSKHKQSALTKLDTSSNSSTEDIRQMLDLSSIAESPIEAANVNGNFDSLDVDTHSIDFDNETNISVNVSQDETDNSQIIRNSNETKTNSKRKTNEVHVLAHPSYGKLLHDFGFKKLYLACGKTLCNSVPIWHLQRPCDRLRMLRIAECKKGNSSFPGVISIFDFGRNCASIDIPQVCGVFDGQHRILAINEILKQHPETEIHVLVEVFPVETQEDVKRWFLEINKAEMVQEIDLPDKIAPENRRIIDEVCDSLRSAYPEIITTNNRCRPPNLCIDRFRNRLFQEGVLEKCSILTEKDLYFLIMKVNDSFSERKHNQWPPTVHRNLKKAKRCKFFLGLTDEWLDEMLKISSPNNKKHD</sequence>
<accession>A0A7S3PE18</accession>
<proteinExistence type="predicted"/>
<evidence type="ECO:0000313" key="2">
    <source>
        <dbReference type="EMBL" id="CAE0438744.1"/>
    </source>
</evidence>
<feature type="compositionally biased region" description="Polar residues" evidence="1">
    <location>
        <begin position="174"/>
        <end position="187"/>
    </location>
</feature>
<feature type="compositionally biased region" description="Polar residues" evidence="1">
    <location>
        <begin position="88"/>
        <end position="104"/>
    </location>
</feature>
<evidence type="ECO:0000256" key="1">
    <source>
        <dbReference type="SAM" id="MobiDB-lite"/>
    </source>
</evidence>
<feature type="compositionally biased region" description="Polar residues" evidence="1">
    <location>
        <begin position="158"/>
        <end position="167"/>
    </location>
</feature>
<dbReference type="AlphaFoldDB" id="A0A7S3PE18"/>
<feature type="compositionally biased region" description="Basic residues" evidence="1">
    <location>
        <begin position="25"/>
        <end position="34"/>
    </location>
</feature>
<protein>
    <submittedName>
        <fullName evidence="2">Uncharacterized protein</fullName>
    </submittedName>
</protein>
<feature type="compositionally biased region" description="Low complexity" evidence="1">
    <location>
        <begin position="53"/>
        <end position="74"/>
    </location>
</feature>